<reference evidence="2 3" key="1">
    <citation type="submission" date="2022-01" db="EMBL/GenBank/DDBJ databases">
        <title>Novel bile acid biosynthetic pathways are enriched in the microbiome of centenarians.</title>
        <authorList>
            <person name="Sato Y."/>
            <person name="Atarashi K."/>
            <person name="Plichta R.D."/>
            <person name="Arai Y."/>
            <person name="Sasajima S."/>
            <person name="Kearney M.S."/>
            <person name="Suda W."/>
            <person name="Takeshita K."/>
            <person name="Sasaki T."/>
            <person name="Okamoto S."/>
            <person name="Skelly N.A."/>
            <person name="Okamura Y."/>
            <person name="Vlamakis H."/>
            <person name="Li Y."/>
            <person name="Tanoue T."/>
            <person name="Takei H."/>
            <person name="Nittono H."/>
            <person name="Narushima S."/>
            <person name="Irie J."/>
            <person name="Itoh H."/>
            <person name="Moriya K."/>
            <person name="Sugiura Y."/>
            <person name="Suematsu M."/>
            <person name="Moritoki N."/>
            <person name="Shibata S."/>
            <person name="Littman R.D."/>
            <person name="Fischbach A.M."/>
            <person name="Uwamino Y."/>
            <person name="Inoue T."/>
            <person name="Honda A."/>
            <person name="Hattori M."/>
            <person name="Murai T."/>
            <person name="Xavier J.R."/>
            <person name="Hirose N."/>
            <person name="Honda K."/>
        </authorList>
    </citation>
    <scope>NUCLEOTIDE SEQUENCE [LARGE SCALE GENOMIC DNA]</scope>
    <source>
        <strain evidence="2 3">CE91-St30</strain>
    </source>
</reference>
<dbReference type="Proteomes" id="UP001320544">
    <property type="component" value="Chromosome"/>
</dbReference>
<feature type="region of interest" description="Disordered" evidence="1">
    <location>
        <begin position="42"/>
        <end position="72"/>
    </location>
</feature>
<keyword evidence="3" id="KW-1185">Reference proteome</keyword>
<name>A0ABM7WIN2_9ACTN</name>
<feature type="compositionally biased region" description="Basic and acidic residues" evidence="1">
    <location>
        <begin position="60"/>
        <end position="72"/>
    </location>
</feature>
<accession>A0ABM7WIN2</accession>
<gene>
    <name evidence="2" type="ORF">CE91St30_14840</name>
</gene>
<proteinExistence type="predicted"/>
<organism evidence="2 3">
    <name type="scientific">Raoultibacter timonensis</name>
    <dbReference type="NCBI Taxonomy" id="1907662"/>
    <lineage>
        <taxon>Bacteria</taxon>
        <taxon>Bacillati</taxon>
        <taxon>Actinomycetota</taxon>
        <taxon>Coriobacteriia</taxon>
        <taxon>Eggerthellales</taxon>
        <taxon>Eggerthellaceae</taxon>
        <taxon>Raoultibacter</taxon>
    </lineage>
</organism>
<sequence length="72" mass="8118">MVTELSNKGRCSGNCQKTDMWRWVRLRSGGRQPRIRGVRAPRLSESAAANNIAQSAAENRNQRTYERSARVG</sequence>
<evidence type="ECO:0000313" key="3">
    <source>
        <dbReference type="Proteomes" id="UP001320544"/>
    </source>
</evidence>
<feature type="compositionally biased region" description="Low complexity" evidence="1">
    <location>
        <begin position="44"/>
        <end position="59"/>
    </location>
</feature>
<evidence type="ECO:0000313" key="2">
    <source>
        <dbReference type="EMBL" id="BDE96151.1"/>
    </source>
</evidence>
<dbReference type="EMBL" id="AP025564">
    <property type="protein sequence ID" value="BDE96151.1"/>
    <property type="molecule type" value="Genomic_DNA"/>
</dbReference>
<protein>
    <submittedName>
        <fullName evidence="2">Uncharacterized protein</fullName>
    </submittedName>
</protein>
<evidence type="ECO:0000256" key="1">
    <source>
        <dbReference type="SAM" id="MobiDB-lite"/>
    </source>
</evidence>